<evidence type="ECO:0000313" key="3">
    <source>
        <dbReference type="Proteomes" id="UP001066276"/>
    </source>
</evidence>
<feature type="region of interest" description="Disordered" evidence="1">
    <location>
        <begin position="1"/>
        <end position="70"/>
    </location>
</feature>
<evidence type="ECO:0000313" key="2">
    <source>
        <dbReference type="EMBL" id="KAJ1091232.1"/>
    </source>
</evidence>
<gene>
    <name evidence="2" type="ORF">NDU88_004359</name>
</gene>
<dbReference type="Proteomes" id="UP001066276">
    <property type="component" value="Chromosome 11"/>
</dbReference>
<proteinExistence type="predicted"/>
<name>A0AAV7LLG4_PLEWA</name>
<keyword evidence="3" id="KW-1185">Reference proteome</keyword>
<organism evidence="2 3">
    <name type="scientific">Pleurodeles waltl</name>
    <name type="common">Iberian ribbed newt</name>
    <dbReference type="NCBI Taxonomy" id="8319"/>
    <lineage>
        <taxon>Eukaryota</taxon>
        <taxon>Metazoa</taxon>
        <taxon>Chordata</taxon>
        <taxon>Craniata</taxon>
        <taxon>Vertebrata</taxon>
        <taxon>Euteleostomi</taxon>
        <taxon>Amphibia</taxon>
        <taxon>Batrachia</taxon>
        <taxon>Caudata</taxon>
        <taxon>Salamandroidea</taxon>
        <taxon>Salamandridae</taxon>
        <taxon>Pleurodelinae</taxon>
        <taxon>Pleurodeles</taxon>
    </lineage>
</organism>
<comment type="caution">
    <text evidence="2">The sequence shown here is derived from an EMBL/GenBank/DDBJ whole genome shotgun (WGS) entry which is preliminary data.</text>
</comment>
<protein>
    <submittedName>
        <fullName evidence="2">Uncharacterized protein</fullName>
    </submittedName>
</protein>
<evidence type="ECO:0000256" key="1">
    <source>
        <dbReference type="SAM" id="MobiDB-lite"/>
    </source>
</evidence>
<dbReference type="EMBL" id="JANPWB010000015">
    <property type="protein sequence ID" value="KAJ1091232.1"/>
    <property type="molecule type" value="Genomic_DNA"/>
</dbReference>
<sequence>MYGTRAFPFSVSASKQDGCQGNEKARRVRSKGAQLRGGVRKQKAADPPQSGRISKSGRSDTLPLLLHKNN</sequence>
<reference evidence="2" key="1">
    <citation type="journal article" date="2022" name="bioRxiv">
        <title>Sequencing and chromosome-scale assembly of the giantPleurodeles waltlgenome.</title>
        <authorList>
            <person name="Brown T."/>
            <person name="Elewa A."/>
            <person name="Iarovenko S."/>
            <person name="Subramanian E."/>
            <person name="Araus A.J."/>
            <person name="Petzold A."/>
            <person name="Susuki M."/>
            <person name="Suzuki K.-i.T."/>
            <person name="Hayashi T."/>
            <person name="Toyoda A."/>
            <person name="Oliveira C."/>
            <person name="Osipova E."/>
            <person name="Leigh N.D."/>
            <person name="Simon A."/>
            <person name="Yun M.H."/>
        </authorList>
    </citation>
    <scope>NUCLEOTIDE SEQUENCE</scope>
    <source>
        <strain evidence="2">20211129_DDA</strain>
        <tissue evidence="2">Liver</tissue>
    </source>
</reference>
<dbReference type="AlphaFoldDB" id="A0AAV7LLG4"/>
<accession>A0AAV7LLG4</accession>